<evidence type="ECO:0000313" key="3">
    <source>
        <dbReference type="Proteomes" id="UP001611580"/>
    </source>
</evidence>
<keyword evidence="3" id="KW-1185">Reference proteome</keyword>
<evidence type="ECO:0000256" key="1">
    <source>
        <dbReference type="SAM" id="SignalP"/>
    </source>
</evidence>
<feature type="chain" id="PRO_5045813073" evidence="1">
    <location>
        <begin position="32"/>
        <end position="264"/>
    </location>
</feature>
<dbReference type="Proteomes" id="UP001611580">
    <property type="component" value="Unassembled WGS sequence"/>
</dbReference>
<dbReference type="EMBL" id="JBIRYI010000014">
    <property type="protein sequence ID" value="MFI2489343.1"/>
    <property type="molecule type" value="Genomic_DNA"/>
</dbReference>
<name>A0ABW7XP74_9MICO</name>
<evidence type="ECO:0000313" key="2">
    <source>
        <dbReference type="EMBL" id="MFI2489343.1"/>
    </source>
</evidence>
<keyword evidence="1" id="KW-0732">Signal</keyword>
<proteinExistence type="predicted"/>
<comment type="caution">
    <text evidence="2">The sequence shown here is derived from an EMBL/GenBank/DDBJ whole genome shotgun (WGS) entry which is preliminary data.</text>
</comment>
<reference evidence="2 3" key="1">
    <citation type="submission" date="2024-10" db="EMBL/GenBank/DDBJ databases">
        <title>The Natural Products Discovery Center: Release of the First 8490 Sequenced Strains for Exploring Actinobacteria Biosynthetic Diversity.</title>
        <authorList>
            <person name="Kalkreuter E."/>
            <person name="Kautsar S.A."/>
            <person name="Yang D."/>
            <person name="Bader C.D."/>
            <person name="Teijaro C.N."/>
            <person name="Fluegel L."/>
            <person name="Davis C.M."/>
            <person name="Simpson J.R."/>
            <person name="Lauterbach L."/>
            <person name="Steele A.D."/>
            <person name="Gui C."/>
            <person name="Meng S."/>
            <person name="Li G."/>
            <person name="Viehrig K."/>
            <person name="Ye F."/>
            <person name="Su P."/>
            <person name="Kiefer A.F."/>
            <person name="Nichols A."/>
            <person name="Cepeda A.J."/>
            <person name="Yan W."/>
            <person name="Fan B."/>
            <person name="Jiang Y."/>
            <person name="Adhikari A."/>
            <person name="Zheng C.-J."/>
            <person name="Schuster L."/>
            <person name="Cowan T.M."/>
            <person name="Smanski M.J."/>
            <person name="Chevrette M.G."/>
            <person name="De Carvalho L.P.S."/>
            <person name="Shen B."/>
        </authorList>
    </citation>
    <scope>NUCLEOTIDE SEQUENCE [LARGE SCALE GENOMIC DNA]</scope>
    <source>
        <strain evidence="2 3">NPDC019481</strain>
    </source>
</reference>
<sequence length="264" mass="27257">MVELGRTARRHRRIIAVTAAVALLVPAAAFSAAGRDQVSAQLQLRQDLLDQEVVTDVSEEDQVVRVDTTQDPAAAEQWLDESADVLDGWTVVVGGTGSRTGEERAELDAQASAGDVAPDAVCPDVPEGKRSKDGSTTPVLGCGTGEDVQLTAGAKRVTHGGPSRTLATAVDEVLASYLPDAGLAATKVHLTKGEATVDVAAGFEQALSDAGVYPGDVWQALLFTAYSNGAVDSVKFTLDGDCLAFAYATGGDMCAATDLPIELG</sequence>
<accession>A0ABW7XP74</accession>
<gene>
    <name evidence="2" type="ORF">ACH47X_20700</name>
</gene>
<protein>
    <submittedName>
        <fullName evidence="2">Uncharacterized protein</fullName>
    </submittedName>
</protein>
<dbReference type="RefSeq" id="WP_397406517.1">
    <property type="nucleotide sequence ID" value="NZ_JBIRYI010000014.1"/>
</dbReference>
<feature type="signal peptide" evidence="1">
    <location>
        <begin position="1"/>
        <end position="31"/>
    </location>
</feature>
<organism evidence="2 3">
    <name type="scientific">Promicromonospora kroppenstedtii</name>
    <dbReference type="NCBI Taxonomy" id="440482"/>
    <lineage>
        <taxon>Bacteria</taxon>
        <taxon>Bacillati</taxon>
        <taxon>Actinomycetota</taxon>
        <taxon>Actinomycetes</taxon>
        <taxon>Micrococcales</taxon>
        <taxon>Promicromonosporaceae</taxon>
        <taxon>Promicromonospora</taxon>
    </lineage>
</organism>